<dbReference type="PROSITE" id="PS51257">
    <property type="entry name" value="PROKAR_LIPOPROTEIN"/>
    <property type="match status" value="1"/>
</dbReference>
<reference evidence="2 3" key="1">
    <citation type="journal article" date="2017" name="Int. J. Syst. Evol. Microbiol.">
        <title>Ramlibacter monticola sp. nov., isolated from forest soil.</title>
        <authorList>
            <person name="Chaudhary D.K."/>
            <person name="Kim J."/>
        </authorList>
    </citation>
    <scope>NUCLEOTIDE SEQUENCE [LARGE SCALE GENOMIC DNA]</scope>
    <source>
        <strain evidence="2 3">KACC 19175</strain>
    </source>
</reference>
<comment type="caution">
    <text evidence="2">The sequence shown here is derived from an EMBL/GenBank/DDBJ whole genome shotgun (WGS) entry which is preliminary data.</text>
</comment>
<feature type="signal peptide" evidence="1">
    <location>
        <begin position="1"/>
        <end position="21"/>
    </location>
</feature>
<keyword evidence="1" id="KW-0732">Signal</keyword>
<evidence type="ECO:0000256" key="1">
    <source>
        <dbReference type="SAM" id="SignalP"/>
    </source>
</evidence>
<organism evidence="2 3">
    <name type="scientific">Ramlibacter monticola</name>
    <dbReference type="NCBI Taxonomy" id="1926872"/>
    <lineage>
        <taxon>Bacteria</taxon>
        <taxon>Pseudomonadati</taxon>
        <taxon>Pseudomonadota</taxon>
        <taxon>Betaproteobacteria</taxon>
        <taxon>Burkholderiales</taxon>
        <taxon>Comamonadaceae</taxon>
        <taxon>Ramlibacter</taxon>
    </lineage>
</organism>
<dbReference type="RefSeq" id="WP_201674870.1">
    <property type="nucleotide sequence ID" value="NZ_JAEQNE010000003.1"/>
</dbReference>
<evidence type="ECO:0000313" key="2">
    <source>
        <dbReference type="EMBL" id="MBL0392230.1"/>
    </source>
</evidence>
<protein>
    <recommendedName>
        <fullName evidence="4">Lipoprotein</fullName>
    </recommendedName>
</protein>
<gene>
    <name evidence="2" type="ORF">JJ685_13915</name>
</gene>
<proteinExistence type="predicted"/>
<evidence type="ECO:0008006" key="4">
    <source>
        <dbReference type="Google" id="ProtNLM"/>
    </source>
</evidence>
<name>A0A936Z201_9BURK</name>
<evidence type="ECO:0000313" key="3">
    <source>
        <dbReference type="Proteomes" id="UP000599109"/>
    </source>
</evidence>
<sequence>MDKACIVAVLLLLAGCSGMPATQPPPPGSAASSAPSICHWGEVSYPCEAGLHRY</sequence>
<keyword evidence="3" id="KW-1185">Reference proteome</keyword>
<feature type="chain" id="PRO_5037419672" description="Lipoprotein" evidence="1">
    <location>
        <begin position="22"/>
        <end position="54"/>
    </location>
</feature>
<accession>A0A936Z201</accession>
<dbReference type="AlphaFoldDB" id="A0A936Z201"/>
<dbReference type="Proteomes" id="UP000599109">
    <property type="component" value="Unassembled WGS sequence"/>
</dbReference>
<dbReference type="EMBL" id="JAEQNE010000003">
    <property type="protein sequence ID" value="MBL0392230.1"/>
    <property type="molecule type" value="Genomic_DNA"/>
</dbReference>